<dbReference type="EMBL" id="UINC01004534">
    <property type="protein sequence ID" value="SVA15027.1"/>
    <property type="molecule type" value="Genomic_DNA"/>
</dbReference>
<sequence>MLLHKSVLEHETPDRHLERNLTCFNIQHTGDLLIDRSNILYRSGREEFNVSGPGKKYIFPKYRCW</sequence>
<organism evidence="1">
    <name type="scientific">marine metagenome</name>
    <dbReference type="NCBI Taxonomy" id="408172"/>
    <lineage>
        <taxon>unclassified sequences</taxon>
        <taxon>metagenomes</taxon>
        <taxon>ecological metagenomes</taxon>
    </lineage>
</organism>
<dbReference type="AlphaFoldDB" id="A0A381TJS9"/>
<name>A0A381TJS9_9ZZZZ</name>
<gene>
    <name evidence="1" type="ORF">METZ01_LOCUS67881</name>
</gene>
<proteinExistence type="predicted"/>
<evidence type="ECO:0000313" key="1">
    <source>
        <dbReference type="EMBL" id="SVA15027.1"/>
    </source>
</evidence>
<protein>
    <submittedName>
        <fullName evidence="1">Uncharacterized protein</fullName>
    </submittedName>
</protein>
<accession>A0A381TJS9</accession>
<reference evidence="1" key="1">
    <citation type="submission" date="2018-05" db="EMBL/GenBank/DDBJ databases">
        <authorList>
            <person name="Lanie J.A."/>
            <person name="Ng W.-L."/>
            <person name="Kazmierczak K.M."/>
            <person name="Andrzejewski T.M."/>
            <person name="Davidsen T.M."/>
            <person name="Wayne K.J."/>
            <person name="Tettelin H."/>
            <person name="Glass J.I."/>
            <person name="Rusch D."/>
            <person name="Podicherti R."/>
            <person name="Tsui H.-C.T."/>
            <person name="Winkler M.E."/>
        </authorList>
    </citation>
    <scope>NUCLEOTIDE SEQUENCE</scope>
</reference>